<organism evidence="2 3">
    <name type="scientific">Chilo suppressalis</name>
    <name type="common">Asiatic rice borer moth</name>
    <dbReference type="NCBI Taxonomy" id="168631"/>
    <lineage>
        <taxon>Eukaryota</taxon>
        <taxon>Metazoa</taxon>
        <taxon>Ecdysozoa</taxon>
        <taxon>Arthropoda</taxon>
        <taxon>Hexapoda</taxon>
        <taxon>Insecta</taxon>
        <taxon>Pterygota</taxon>
        <taxon>Neoptera</taxon>
        <taxon>Endopterygota</taxon>
        <taxon>Lepidoptera</taxon>
        <taxon>Glossata</taxon>
        <taxon>Ditrysia</taxon>
        <taxon>Pyraloidea</taxon>
        <taxon>Crambidae</taxon>
        <taxon>Crambinae</taxon>
        <taxon>Chilo</taxon>
    </lineage>
</organism>
<keyword evidence="3" id="KW-1185">Reference proteome</keyword>
<accession>A0ABN8B509</accession>
<sequence length="247" mass="28595">MHSKGNDVASKRRRISRKTAASAVSDSKSHPRAFSLKMVLYVADFMRFQDYNRFIMSLYPNNDMSDPIRNKLWELSTYRIETMFIRGRPLMMEYNFDPTRPKSHRILMNVDSLIPILGGLVFPNMKKFAGISEITDFVKMHTHLNEWSGGRFAACACHSTNENGRGLGTSEKPLTDACPYGHYHHYCSHIVASWLNVFEIHMVVLQEHRHNSNDQRAWRYVLSAEESVDAQRVEMQRNESVLYGMLS</sequence>
<gene>
    <name evidence="2" type="ORF">CHILSU_LOCUS6497</name>
</gene>
<reference evidence="2" key="1">
    <citation type="submission" date="2021-12" db="EMBL/GenBank/DDBJ databases">
        <authorList>
            <person name="King R."/>
        </authorList>
    </citation>
    <scope>NUCLEOTIDE SEQUENCE</scope>
</reference>
<proteinExistence type="predicted"/>
<dbReference type="InterPro" id="IPR021982">
    <property type="entry name" value="REEP_Ichnovirus"/>
</dbReference>
<feature type="region of interest" description="Disordered" evidence="1">
    <location>
        <begin position="1"/>
        <end position="24"/>
    </location>
</feature>
<evidence type="ECO:0000313" key="3">
    <source>
        <dbReference type="Proteomes" id="UP001153292"/>
    </source>
</evidence>
<evidence type="ECO:0000313" key="2">
    <source>
        <dbReference type="EMBL" id="CAH0403230.1"/>
    </source>
</evidence>
<dbReference type="Pfam" id="PF12132">
    <property type="entry name" value="DUF3587"/>
    <property type="match status" value="1"/>
</dbReference>
<dbReference type="Proteomes" id="UP001153292">
    <property type="component" value="Chromosome 22"/>
</dbReference>
<dbReference type="EMBL" id="OU963915">
    <property type="protein sequence ID" value="CAH0403230.1"/>
    <property type="molecule type" value="Genomic_DNA"/>
</dbReference>
<protein>
    <submittedName>
        <fullName evidence="2">Uncharacterized protein</fullName>
    </submittedName>
</protein>
<evidence type="ECO:0000256" key="1">
    <source>
        <dbReference type="SAM" id="MobiDB-lite"/>
    </source>
</evidence>
<name>A0ABN8B509_CHISP</name>